<accession>A0A4S8RXG9</accession>
<dbReference type="Proteomes" id="UP000310406">
    <property type="component" value="Unassembled WGS sequence"/>
</dbReference>
<dbReference type="EMBL" id="SNTZ01000006">
    <property type="protein sequence ID" value="THV58764.1"/>
    <property type="molecule type" value="Genomic_DNA"/>
</dbReference>
<dbReference type="AlphaFoldDB" id="A0A4S8RXG9"/>
<keyword evidence="2" id="KW-1185">Reference proteome</keyword>
<evidence type="ECO:0000313" key="2">
    <source>
        <dbReference type="Proteomes" id="UP000310406"/>
    </source>
</evidence>
<name>A0A4S8RXG9_9FLAO</name>
<dbReference type="OrthoDB" id="5431540at2"/>
<organism evidence="1 2">
    <name type="scientific">Flagellimonas alvinocaridis</name>
    <dbReference type="NCBI Taxonomy" id="2530200"/>
    <lineage>
        <taxon>Bacteria</taxon>
        <taxon>Pseudomonadati</taxon>
        <taxon>Bacteroidota</taxon>
        <taxon>Flavobacteriia</taxon>
        <taxon>Flavobacteriales</taxon>
        <taxon>Flavobacteriaceae</taxon>
        <taxon>Flagellimonas</taxon>
    </lineage>
</organism>
<evidence type="ECO:0000313" key="1">
    <source>
        <dbReference type="EMBL" id="THV58764.1"/>
    </source>
</evidence>
<comment type="caution">
    <text evidence="1">The sequence shown here is derived from an EMBL/GenBank/DDBJ whole genome shotgun (WGS) entry which is preliminary data.</text>
</comment>
<dbReference type="InterPro" id="IPR010321">
    <property type="entry name" value="DUF922"/>
</dbReference>
<gene>
    <name evidence="1" type="ORF">EZV76_12205</name>
</gene>
<dbReference type="Pfam" id="PF06037">
    <property type="entry name" value="DUF922"/>
    <property type="match status" value="1"/>
</dbReference>
<protein>
    <submittedName>
        <fullName evidence="1">DUF922 domain-containing protein</fullName>
    </submittedName>
</protein>
<reference evidence="1 2" key="1">
    <citation type="submission" date="2019-03" db="EMBL/GenBank/DDBJ databases">
        <title>Muricauda SCR12 sp.nov, a marine bacterium isolated from Pacific Ocean:the Okinawa trough.</title>
        <authorList>
            <person name="Liu L."/>
        </authorList>
    </citation>
    <scope>NUCLEOTIDE SEQUENCE [LARGE SCALE GENOMIC DNA]</scope>
    <source>
        <strain evidence="1 2">SCR12</strain>
    </source>
</reference>
<proteinExistence type="predicted"/>
<dbReference type="RefSeq" id="WP_136566842.1">
    <property type="nucleotide sequence ID" value="NZ_SNTZ01000006.1"/>
</dbReference>
<sequence>MGKIAAIGCLLFLGFFGFAQEIEEGVPWDANKRLTWADFKGKVPPAAVPAATTASGISYTYSANLMHHEVELDYEVTAYFYPNESWYKPSLANDTILSHEQLHFDIAELFARKMRNRLDRTSFSDNVKAEVREIYQEILQELKEFQEAYDWETNFSRNVEKQLEWNAKIAKELQAVE</sequence>